<proteinExistence type="inferred from homology"/>
<accession>A0A1J4KNX6</accession>
<evidence type="ECO:0000313" key="9">
    <source>
        <dbReference type="EMBL" id="OHT11406.1"/>
    </source>
</evidence>
<dbReference type="InterPro" id="IPR013083">
    <property type="entry name" value="Znf_RING/FYVE/PHD"/>
</dbReference>
<dbReference type="AlphaFoldDB" id="A0A1J4KNX6"/>
<dbReference type="InterPro" id="IPR000253">
    <property type="entry name" value="FHA_dom"/>
</dbReference>
<dbReference type="GO" id="GO:0008270">
    <property type="term" value="F:zinc ion binding"/>
    <property type="evidence" value="ECO:0007669"/>
    <property type="project" value="UniProtKB-KW"/>
</dbReference>
<evidence type="ECO:0000259" key="7">
    <source>
        <dbReference type="PROSITE" id="PS50006"/>
    </source>
</evidence>
<feature type="domain" description="RING-type" evidence="8">
    <location>
        <begin position="146"/>
        <end position="190"/>
    </location>
</feature>
<dbReference type="EMBL" id="MLAK01000588">
    <property type="protein sequence ID" value="OHT11406.1"/>
    <property type="molecule type" value="Genomic_DNA"/>
</dbReference>
<name>A0A1J4KNX6_9EUKA</name>
<dbReference type="OrthoDB" id="265776at2759"/>
<dbReference type="InterPro" id="IPR008984">
    <property type="entry name" value="SMAD_FHA_dom_sf"/>
</dbReference>
<organism evidence="9 10">
    <name type="scientific">Tritrichomonas foetus</name>
    <dbReference type="NCBI Taxonomy" id="1144522"/>
    <lineage>
        <taxon>Eukaryota</taxon>
        <taxon>Metamonada</taxon>
        <taxon>Parabasalia</taxon>
        <taxon>Tritrichomonadida</taxon>
        <taxon>Tritrichomonadidae</taxon>
        <taxon>Tritrichomonas</taxon>
    </lineage>
</organism>
<dbReference type="SUPFAM" id="SSF49879">
    <property type="entry name" value="SMAD/FHA domain"/>
    <property type="match status" value="1"/>
</dbReference>
<dbReference type="GO" id="GO:0016567">
    <property type="term" value="P:protein ubiquitination"/>
    <property type="evidence" value="ECO:0007669"/>
    <property type="project" value="TreeGrafter"/>
</dbReference>
<feature type="domain" description="FHA" evidence="7">
    <location>
        <begin position="28"/>
        <end position="82"/>
    </location>
</feature>
<dbReference type="SMART" id="SM00184">
    <property type="entry name" value="RING"/>
    <property type="match status" value="1"/>
</dbReference>
<dbReference type="PANTHER" id="PTHR16079:SF4">
    <property type="entry name" value="E3 UBIQUITIN-PROTEIN LIGASE CHFR"/>
    <property type="match status" value="1"/>
</dbReference>
<keyword evidence="4 6" id="KW-0863">Zinc-finger</keyword>
<comment type="caution">
    <text evidence="9">The sequence shown here is derived from an EMBL/GenBank/DDBJ whole genome shotgun (WGS) entry which is preliminary data.</text>
</comment>
<dbReference type="Proteomes" id="UP000179807">
    <property type="component" value="Unassembled WGS sequence"/>
</dbReference>
<dbReference type="GO" id="GO:0004842">
    <property type="term" value="F:ubiquitin-protein transferase activity"/>
    <property type="evidence" value="ECO:0007669"/>
    <property type="project" value="TreeGrafter"/>
</dbReference>
<reference evidence="9" key="1">
    <citation type="submission" date="2016-10" db="EMBL/GenBank/DDBJ databases">
        <authorList>
            <person name="Benchimol M."/>
            <person name="Almeida L.G."/>
            <person name="Vasconcelos A.T."/>
            <person name="Perreira-Neves A."/>
            <person name="Rosa I.A."/>
            <person name="Tasca T."/>
            <person name="Bogo M.R."/>
            <person name="de Souza W."/>
        </authorList>
    </citation>
    <scope>NUCLEOTIDE SEQUENCE [LARGE SCALE GENOMIC DNA]</scope>
    <source>
        <strain evidence="9">K</strain>
    </source>
</reference>
<dbReference type="SUPFAM" id="SSF57850">
    <property type="entry name" value="RING/U-box"/>
    <property type="match status" value="1"/>
</dbReference>
<dbReference type="RefSeq" id="XP_068364542.1">
    <property type="nucleotide sequence ID" value="XM_068500605.1"/>
</dbReference>
<dbReference type="GO" id="GO:0006511">
    <property type="term" value="P:ubiquitin-dependent protein catabolic process"/>
    <property type="evidence" value="ECO:0007669"/>
    <property type="project" value="TreeGrafter"/>
</dbReference>
<comment type="similarity">
    <text evidence="1">Belongs to the CHFR family.</text>
</comment>
<dbReference type="PROSITE" id="PS50006">
    <property type="entry name" value="FHA_DOMAIN"/>
    <property type="match status" value="1"/>
</dbReference>
<dbReference type="InterPro" id="IPR017907">
    <property type="entry name" value="Znf_RING_CS"/>
</dbReference>
<keyword evidence="10" id="KW-1185">Reference proteome</keyword>
<dbReference type="Gene3D" id="2.60.200.20">
    <property type="match status" value="1"/>
</dbReference>
<gene>
    <name evidence="9" type="ORF">TRFO_19135</name>
</gene>
<dbReference type="VEuPathDB" id="TrichDB:TRFO_19135"/>
<keyword evidence="3" id="KW-0479">Metal-binding</keyword>
<dbReference type="InterPro" id="IPR052256">
    <property type="entry name" value="E3_ubiquitin-ligase_CHFR"/>
</dbReference>
<dbReference type="CDD" id="cd00060">
    <property type="entry name" value="FHA"/>
    <property type="match status" value="1"/>
</dbReference>
<evidence type="ECO:0000313" key="10">
    <source>
        <dbReference type="Proteomes" id="UP000179807"/>
    </source>
</evidence>
<evidence type="ECO:0000256" key="6">
    <source>
        <dbReference type="PROSITE-ProRule" id="PRU00175"/>
    </source>
</evidence>
<evidence type="ECO:0000256" key="4">
    <source>
        <dbReference type="ARBA" id="ARBA00022771"/>
    </source>
</evidence>
<dbReference type="GeneID" id="94835309"/>
<dbReference type="PROSITE" id="PS50089">
    <property type="entry name" value="ZF_RING_2"/>
    <property type="match status" value="1"/>
</dbReference>
<evidence type="ECO:0000259" key="8">
    <source>
        <dbReference type="PROSITE" id="PS50089"/>
    </source>
</evidence>
<sequence>MATAILVRNCNIPNDNAPAYAILQSDLTTIGRHGGVRMDTSRGKEVSKVHTKIHRKINGDQVLWIVEDNKSLNGTFVNGRKVRCVALKNHDEIVFGGGPAFSVGDRIISTDLAECRYIFYITPPPVHYRADINMLHTDSSVSSELCPICYSPITGCETLPCGHSFCFTCLQEWSHSCAKKMRPCLCPMCRAQFSSSELDAKEYSLTPHELRISFIEPLLNLLDISCCKDIRKRNIFHLWDEKQKQWFWDSYNLVKGIDARKFPFLDLTRASYKYIIAANESQLTNAIVNLEGVPQDNKENMMVEVLRLVYSKFTAKPETKKLRSIRSSKANLWW</sequence>
<dbReference type="Pfam" id="PF00498">
    <property type="entry name" value="FHA"/>
    <property type="match status" value="1"/>
</dbReference>
<dbReference type="InterPro" id="IPR001841">
    <property type="entry name" value="Znf_RING"/>
</dbReference>
<dbReference type="SMART" id="SM00240">
    <property type="entry name" value="FHA"/>
    <property type="match status" value="1"/>
</dbReference>
<dbReference type="PROSITE" id="PS00518">
    <property type="entry name" value="ZF_RING_1"/>
    <property type="match status" value="1"/>
</dbReference>
<dbReference type="PANTHER" id="PTHR16079">
    <property type="entry name" value="UBIQUITIN LIGASE PROTEIN CHFR"/>
    <property type="match status" value="1"/>
</dbReference>
<protein>
    <recommendedName>
        <fullName evidence="2">E3 ubiquitin-protein ligase CHFR</fullName>
    </recommendedName>
</protein>
<evidence type="ECO:0000256" key="1">
    <source>
        <dbReference type="ARBA" id="ARBA00005797"/>
    </source>
</evidence>
<dbReference type="GO" id="GO:0005634">
    <property type="term" value="C:nucleus"/>
    <property type="evidence" value="ECO:0007669"/>
    <property type="project" value="TreeGrafter"/>
</dbReference>
<evidence type="ECO:0000256" key="5">
    <source>
        <dbReference type="ARBA" id="ARBA00022833"/>
    </source>
</evidence>
<dbReference type="Gene3D" id="3.30.40.10">
    <property type="entry name" value="Zinc/RING finger domain, C3HC4 (zinc finger)"/>
    <property type="match status" value="1"/>
</dbReference>
<evidence type="ECO:0000256" key="3">
    <source>
        <dbReference type="ARBA" id="ARBA00022723"/>
    </source>
</evidence>
<keyword evidence="5" id="KW-0862">Zinc</keyword>
<evidence type="ECO:0000256" key="2">
    <source>
        <dbReference type="ARBA" id="ARBA00017908"/>
    </source>
</evidence>